<accession>A0A2I0B9G2</accession>
<dbReference type="InterPro" id="IPR007192">
    <property type="entry name" value="APC8"/>
</dbReference>
<keyword evidence="3" id="KW-1185">Reference proteome</keyword>
<dbReference type="OrthoDB" id="10262026at2759"/>
<dbReference type="Gene3D" id="1.25.40.10">
    <property type="entry name" value="Tetratricopeptide repeat domain"/>
    <property type="match status" value="1"/>
</dbReference>
<feature type="domain" description="Cdc23" evidence="1">
    <location>
        <begin position="100"/>
        <end position="146"/>
    </location>
</feature>
<evidence type="ECO:0000313" key="3">
    <source>
        <dbReference type="Proteomes" id="UP000236161"/>
    </source>
</evidence>
<dbReference type="STRING" id="1088818.A0A2I0B9G2"/>
<evidence type="ECO:0000313" key="2">
    <source>
        <dbReference type="EMBL" id="PKA64391.1"/>
    </source>
</evidence>
<dbReference type="EMBL" id="KZ451905">
    <property type="protein sequence ID" value="PKA64391.1"/>
    <property type="molecule type" value="Genomic_DNA"/>
</dbReference>
<dbReference type="AlphaFoldDB" id="A0A2I0B9G2"/>
<organism evidence="2 3">
    <name type="scientific">Apostasia shenzhenica</name>
    <dbReference type="NCBI Taxonomy" id="1088818"/>
    <lineage>
        <taxon>Eukaryota</taxon>
        <taxon>Viridiplantae</taxon>
        <taxon>Streptophyta</taxon>
        <taxon>Embryophyta</taxon>
        <taxon>Tracheophyta</taxon>
        <taxon>Spermatophyta</taxon>
        <taxon>Magnoliopsida</taxon>
        <taxon>Liliopsida</taxon>
        <taxon>Asparagales</taxon>
        <taxon>Orchidaceae</taxon>
        <taxon>Apostasioideae</taxon>
        <taxon>Apostasia</taxon>
    </lineage>
</organism>
<dbReference type="Pfam" id="PF04049">
    <property type="entry name" value="ANAPC8"/>
    <property type="match status" value="1"/>
</dbReference>
<protein>
    <submittedName>
        <fullName evidence="2">Anaphase-promoting complex subunit 8</fullName>
    </submittedName>
</protein>
<proteinExistence type="predicted"/>
<reference evidence="2 3" key="1">
    <citation type="journal article" date="2017" name="Nature">
        <title>The Apostasia genome and the evolution of orchids.</title>
        <authorList>
            <person name="Zhang G.Q."/>
            <person name="Liu K.W."/>
            <person name="Li Z."/>
            <person name="Lohaus R."/>
            <person name="Hsiao Y.Y."/>
            <person name="Niu S.C."/>
            <person name="Wang J.Y."/>
            <person name="Lin Y.C."/>
            <person name="Xu Q."/>
            <person name="Chen L.J."/>
            <person name="Yoshida K."/>
            <person name="Fujiwara S."/>
            <person name="Wang Z.W."/>
            <person name="Zhang Y.Q."/>
            <person name="Mitsuda N."/>
            <person name="Wang M."/>
            <person name="Liu G.H."/>
            <person name="Pecoraro L."/>
            <person name="Huang H.X."/>
            <person name="Xiao X.J."/>
            <person name="Lin M."/>
            <person name="Wu X.Y."/>
            <person name="Wu W.L."/>
            <person name="Chen Y.Y."/>
            <person name="Chang S.B."/>
            <person name="Sakamoto S."/>
            <person name="Ohme-Takagi M."/>
            <person name="Yagi M."/>
            <person name="Zeng S.J."/>
            <person name="Shen C.Y."/>
            <person name="Yeh C.M."/>
            <person name="Luo Y.B."/>
            <person name="Tsai W.C."/>
            <person name="Van de Peer Y."/>
            <person name="Liu Z.J."/>
        </authorList>
    </citation>
    <scope>NUCLEOTIDE SEQUENCE [LARGE SCALE GENOMIC DNA]</scope>
    <source>
        <strain evidence="3">cv. Shenzhen</strain>
        <tissue evidence="2">Stem</tissue>
    </source>
</reference>
<gene>
    <name evidence="2" type="primary">APC8</name>
    <name evidence="2" type="ORF">AXF42_Ash009613</name>
</gene>
<evidence type="ECO:0000259" key="1">
    <source>
        <dbReference type="Pfam" id="PF04049"/>
    </source>
</evidence>
<name>A0A2I0B9G2_9ASPA</name>
<sequence length="178" mass="19635">MPLRVPSLPLNLDLPISQGWGAVSQLGAGIILRHHFLSLSLVSFVSRLSFRTLSGQYRRPTDGSALRRRLRSGGGVDFASTPLGRISYLATPIPLEDCADVDGDAYLLAKTYFYCREYWRAANVLTRQIGGKATFLRCYALYLKMEAALSLLKGLRIAPSGHPSSLLVLSILCYEMLL</sequence>
<dbReference type="Proteomes" id="UP000236161">
    <property type="component" value="Unassembled WGS sequence"/>
</dbReference>
<dbReference type="GO" id="GO:0005680">
    <property type="term" value="C:anaphase-promoting complex"/>
    <property type="evidence" value="ECO:0007669"/>
    <property type="project" value="InterPro"/>
</dbReference>
<dbReference type="InterPro" id="IPR011990">
    <property type="entry name" value="TPR-like_helical_dom_sf"/>
</dbReference>